<dbReference type="EMBL" id="KQ421688">
    <property type="protein sequence ID" value="KOF76764.1"/>
    <property type="molecule type" value="Genomic_DNA"/>
</dbReference>
<evidence type="ECO:0008006" key="2">
    <source>
        <dbReference type="Google" id="ProtNLM"/>
    </source>
</evidence>
<dbReference type="AlphaFoldDB" id="A0A0L8GIT7"/>
<organism evidence="1">
    <name type="scientific">Octopus bimaculoides</name>
    <name type="common">California two-spotted octopus</name>
    <dbReference type="NCBI Taxonomy" id="37653"/>
    <lineage>
        <taxon>Eukaryota</taxon>
        <taxon>Metazoa</taxon>
        <taxon>Spiralia</taxon>
        <taxon>Lophotrochozoa</taxon>
        <taxon>Mollusca</taxon>
        <taxon>Cephalopoda</taxon>
        <taxon>Coleoidea</taxon>
        <taxon>Octopodiformes</taxon>
        <taxon>Octopoda</taxon>
        <taxon>Incirrata</taxon>
        <taxon>Octopodidae</taxon>
        <taxon>Octopus</taxon>
    </lineage>
</organism>
<accession>A0A0L8GIT7</accession>
<sequence length="250" mass="28973">MNLKGMKTSNQPRMILSRLQVFTIIFIAILRTGTSNDDGQLFRKTTESKCLKLPIVRTGYTSSVTECALQCMMNEECGYFSYCDGLCKMYELFSTEDIQDYSCSCLSYVRFSGNSTSWQKVFEINEISFKRSPIYKYWDSLPIEKVKLTLRKNKADVHSLTFDGKETNYTSWFQYEKLISVPWFGDVKVNYEFKYAEEIIAIGPVNNDNYGALKAGKTNSLHYYIRYREDFTVENSKAPLEALDIYALLK</sequence>
<gene>
    <name evidence="1" type="ORF">OCBIM_22032940mg</name>
</gene>
<dbReference type="KEGG" id="obi:106876622"/>
<protein>
    <recommendedName>
        <fullName evidence="2">Apple domain-containing protein</fullName>
    </recommendedName>
</protein>
<evidence type="ECO:0000313" key="1">
    <source>
        <dbReference type="EMBL" id="KOF76764.1"/>
    </source>
</evidence>
<reference evidence="1" key="1">
    <citation type="submission" date="2015-07" db="EMBL/GenBank/DDBJ databases">
        <title>MeaNS - Measles Nucleotide Surveillance Program.</title>
        <authorList>
            <person name="Tran T."/>
            <person name="Druce J."/>
        </authorList>
    </citation>
    <scope>NUCLEOTIDE SEQUENCE</scope>
    <source>
        <strain evidence="1">UCB-OBI-ISO-001</strain>
        <tissue evidence="1">Gonad</tissue>
    </source>
</reference>
<dbReference type="OrthoDB" id="6134084at2759"/>
<name>A0A0L8GIT7_OCTBM</name>
<proteinExistence type="predicted"/>